<protein>
    <recommendedName>
        <fullName evidence="8">Pseudouridine synthase</fullName>
        <ecNumber evidence="8">5.4.99.-</ecNumber>
    </recommendedName>
</protein>
<dbReference type="SUPFAM" id="SSF55120">
    <property type="entry name" value="Pseudouridine synthase"/>
    <property type="match status" value="1"/>
</dbReference>
<dbReference type="CDD" id="cd00165">
    <property type="entry name" value="S4"/>
    <property type="match status" value="1"/>
</dbReference>
<reference evidence="10" key="2">
    <citation type="submission" date="2020-09" db="EMBL/GenBank/DDBJ databases">
        <authorList>
            <person name="Sun Q."/>
            <person name="Zhou Y."/>
        </authorList>
    </citation>
    <scope>NUCLEOTIDE SEQUENCE</scope>
    <source>
        <strain evidence="10">CGMCC 1.15725</strain>
    </source>
</reference>
<dbReference type="Gene3D" id="3.10.290.10">
    <property type="entry name" value="RNA-binding S4 domain"/>
    <property type="match status" value="1"/>
</dbReference>
<evidence type="ECO:0000256" key="8">
    <source>
        <dbReference type="RuleBase" id="RU362028"/>
    </source>
</evidence>
<sequence length="353" mass="37815">MMTAALSQRICSVHLAHMNETSAPLADPSAGPSATEIPAIDILVAPEETGQRVDRLLAERLGDFSRSRLKALIEEGRLTVDGATIANPSLRVKPGQRLVLAPPPPVDDRPQPQAMDLAIVYEDTELLVLDKPVGLVVHPAAGNLDQTLVNALLAHCGDSLTGIGGVKRPGIVHRLDKDTSGLMVVAKTDRAHVALSAAFAERTIERAYWAVVWGVPNPREGEIDGPIGRSPVNRKKMAVVASGKPALTRYKVVRPLGLAAALVECRLATGRTHQIRVHMTEIGHPLIGDQVYGRVRPAHLKQLDPAAAAMAGQFPRQALHAWLLGFEHPTTGEHLSFKSPLPADLADLVAILE</sequence>
<keyword evidence="3 8" id="KW-0413">Isomerase</keyword>
<comment type="function">
    <text evidence="5">Responsible for synthesis of pseudouridine from uracil at positions 1911, 1915 and 1917 in 23S ribosomal RNA.</text>
</comment>
<comment type="similarity">
    <text evidence="1 8">Belongs to the pseudouridine synthase RluA family.</text>
</comment>
<evidence type="ECO:0000313" key="10">
    <source>
        <dbReference type="EMBL" id="GGF17058.1"/>
    </source>
</evidence>
<evidence type="ECO:0000259" key="9">
    <source>
        <dbReference type="SMART" id="SM00363"/>
    </source>
</evidence>
<evidence type="ECO:0000256" key="4">
    <source>
        <dbReference type="ARBA" id="ARBA00036882"/>
    </source>
</evidence>
<dbReference type="GO" id="GO:0000455">
    <property type="term" value="P:enzyme-directed rRNA pseudouridine synthesis"/>
    <property type="evidence" value="ECO:0007669"/>
    <property type="project" value="UniProtKB-ARBA"/>
</dbReference>
<dbReference type="PANTHER" id="PTHR21600:SF44">
    <property type="entry name" value="RIBOSOMAL LARGE SUBUNIT PSEUDOURIDINE SYNTHASE D"/>
    <property type="match status" value="1"/>
</dbReference>
<evidence type="ECO:0000256" key="3">
    <source>
        <dbReference type="ARBA" id="ARBA00023235"/>
    </source>
</evidence>
<dbReference type="NCBIfam" id="TIGR00005">
    <property type="entry name" value="rluA_subfam"/>
    <property type="match status" value="1"/>
</dbReference>
<gene>
    <name evidence="10" type="ORF">GCM10011611_23540</name>
</gene>
<comment type="catalytic activity">
    <reaction evidence="4">
        <text>uridine(1911/1915/1917) in 23S rRNA = pseudouridine(1911/1915/1917) in 23S rRNA</text>
        <dbReference type="Rhea" id="RHEA:42524"/>
        <dbReference type="Rhea" id="RHEA-COMP:10097"/>
        <dbReference type="Rhea" id="RHEA-COMP:10098"/>
        <dbReference type="ChEBI" id="CHEBI:65314"/>
        <dbReference type="ChEBI" id="CHEBI:65315"/>
        <dbReference type="EC" id="5.4.99.23"/>
    </reaction>
</comment>
<keyword evidence="2 7" id="KW-0694">RNA-binding</keyword>
<dbReference type="SUPFAM" id="SSF55174">
    <property type="entry name" value="Alpha-L RNA-binding motif"/>
    <property type="match status" value="1"/>
</dbReference>
<dbReference type="PANTHER" id="PTHR21600">
    <property type="entry name" value="MITOCHONDRIAL RNA PSEUDOURIDINE SYNTHASE"/>
    <property type="match status" value="1"/>
</dbReference>
<dbReference type="SMART" id="SM00363">
    <property type="entry name" value="S4"/>
    <property type="match status" value="1"/>
</dbReference>
<dbReference type="CDD" id="cd02869">
    <property type="entry name" value="PseudoU_synth_RluA_like"/>
    <property type="match status" value="1"/>
</dbReference>
<dbReference type="EC" id="5.4.99.-" evidence="8"/>
<dbReference type="Pfam" id="PF00849">
    <property type="entry name" value="PseudoU_synth_2"/>
    <property type="match status" value="1"/>
</dbReference>
<dbReference type="GO" id="GO:0160140">
    <property type="term" value="F:23S rRNA pseudouridine(1911/1915/1917) synthase activity"/>
    <property type="evidence" value="ECO:0007669"/>
    <property type="project" value="UniProtKB-EC"/>
</dbReference>
<comment type="caution">
    <text evidence="10">The sequence shown here is derived from an EMBL/GenBank/DDBJ whole genome shotgun (WGS) entry which is preliminary data.</text>
</comment>
<feature type="active site" evidence="6">
    <location>
        <position position="176"/>
    </location>
</feature>
<dbReference type="FunFam" id="3.30.2350.10:FF:000006">
    <property type="entry name" value="Pseudouridine synthase"/>
    <property type="match status" value="1"/>
</dbReference>
<dbReference type="EMBL" id="BMJQ01000005">
    <property type="protein sequence ID" value="GGF17058.1"/>
    <property type="molecule type" value="Genomic_DNA"/>
</dbReference>
<organism evidence="10 11">
    <name type="scientific">Aliidongia dinghuensis</name>
    <dbReference type="NCBI Taxonomy" id="1867774"/>
    <lineage>
        <taxon>Bacteria</taxon>
        <taxon>Pseudomonadati</taxon>
        <taxon>Pseudomonadota</taxon>
        <taxon>Alphaproteobacteria</taxon>
        <taxon>Rhodospirillales</taxon>
        <taxon>Dongiaceae</taxon>
        <taxon>Aliidongia</taxon>
    </lineage>
</organism>
<proteinExistence type="inferred from homology"/>
<dbReference type="InterPro" id="IPR002942">
    <property type="entry name" value="S4_RNA-bd"/>
</dbReference>
<dbReference type="InterPro" id="IPR006224">
    <property type="entry name" value="PsdUridine_synth_RluA-like_CS"/>
</dbReference>
<evidence type="ECO:0000256" key="5">
    <source>
        <dbReference type="ARBA" id="ARBA00056072"/>
    </source>
</evidence>
<evidence type="ECO:0000256" key="1">
    <source>
        <dbReference type="ARBA" id="ARBA00010876"/>
    </source>
</evidence>
<feature type="domain" description="RNA-binding S4" evidence="9">
    <location>
        <begin position="51"/>
        <end position="110"/>
    </location>
</feature>
<evidence type="ECO:0000256" key="6">
    <source>
        <dbReference type="PIRSR" id="PIRSR606225-1"/>
    </source>
</evidence>
<dbReference type="PROSITE" id="PS01129">
    <property type="entry name" value="PSI_RLU"/>
    <property type="match status" value="1"/>
</dbReference>
<keyword evidence="11" id="KW-1185">Reference proteome</keyword>
<dbReference type="GO" id="GO:0003723">
    <property type="term" value="F:RNA binding"/>
    <property type="evidence" value="ECO:0007669"/>
    <property type="project" value="UniProtKB-KW"/>
</dbReference>
<dbReference type="InterPro" id="IPR020103">
    <property type="entry name" value="PsdUridine_synth_cat_dom_sf"/>
</dbReference>
<dbReference type="PROSITE" id="PS50889">
    <property type="entry name" value="S4"/>
    <property type="match status" value="1"/>
</dbReference>
<dbReference type="AlphaFoldDB" id="A0A8J3E3K3"/>
<name>A0A8J3E3K3_9PROT</name>
<dbReference type="Pfam" id="PF01479">
    <property type="entry name" value="S4"/>
    <property type="match status" value="1"/>
</dbReference>
<accession>A0A8J3E3K3</accession>
<dbReference type="Gene3D" id="3.30.2350.10">
    <property type="entry name" value="Pseudouridine synthase"/>
    <property type="match status" value="1"/>
</dbReference>
<dbReference type="InterPro" id="IPR006145">
    <property type="entry name" value="PsdUridine_synth_RsuA/RluA"/>
</dbReference>
<reference evidence="10" key="1">
    <citation type="journal article" date="2014" name="Int. J. Syst. Evol. Microbiol.">
        <title>Complete genome sequence of Corynebacterium casei LMG S-19264T (=DSM 44701T), isolated from a smear-ripened cheese.</title>
        <authorList>
            <consortium name="US DOE Joint Genome Institute (JGI-PGF)"/>
            <person name="Walter F."/>
            <person name="Albersmeier A."/>
            <person name="Kalinowski J."/>
            <person name="Ruckert C."/>
        </authorList>
    </citation>
    <scope>NUCLEOTIDE SEQUENCE</scope>
    <source>
        <strain evidence="10">CGMCC 1.15725</strain>
    </source>
</reference>
<evidence type="ECO:0000256" key="7">
    <source>
        <dbReference type="PROSITE-ProRule" id="PRU00182"/>
    </source>
</evidence>
<evidence type="ECO:0000313" key="11">
    <source>
        <dbReference type="Proteomes" id="UP000646365"/>
    </source>
</evidence>
<dbReference type="Proteomes" id="UP000646365">
    <property type="component" value="Unassembled WGS sequence"/>
</dbReference>
<dbReference type="InterPro" id="IPR050188">
    <property type="entry name" value="RluA_PseudoU_synthase"/>
</dbReference>
<dbReference type="InterPro" id="IPR036986">
    <property type="entry name" value="S4_RNA-bd_sf"/>
</dbReference>
<evidence type="ECO:0000256" key="2">
    <source>
        <dbReference type="ARBA" id="ARBA00022884"/>
    </source>
</evidence>
<comment type="catalytic activity">
    <reaction evidence="8">
        <text>a uridine in RNA = a pseudouridine in RNA</text>
        <dbReference type="Rhea" id="RHEA:48348"/>
        <dbReference type="Rhea" id="RHEA-COMP:12068"/>
        <dbReference type="Rhea" id="RHEA-COMP:12069"/>
        <dbReference type="ChEBI" id="CHEBI:65314"/>
        <dbReference type="ChEBI" id="CHEBI:65315"/>
    </reaction>
</comment>
<dbReference type="InterPro" id="IPR006225">
    <property type="entry name" value="PsdUridine_synth_RluC/D"/>
</dbReference>